<dbReference type="EMBL" id="BMSA01000070">
    <property type="protein sequence ID" value="GGU00854.1"/>
    <property type="molecule type" value="Genomic_DNA"/>
</dbReference>
<protein>
    <submittedName>
        <fullName evidence="1">Uncharacterized protein</fullName>
    </submittedName>
</protein>
<reference evidence="1" key="2">
    <citation type="submission" date="2020-09" db="EMBL/GenBank/DDBJ databases">
        <authorList>
            <person name="Sun Q."/>
            <person name="Ohkuma M."/>
        </authorList>
    </citation>
    <scope>NUCLEOTIDE SEQUENCE</scope>
    <source>
        <strain evidence="1">JCM 4125</strain>
    </source>
</reference>
<reference evidence="1" key="1">
    <citation type="journal article" date="2014" name="Int. J. Syst. Evol. Microbiol.">
        <title>Complete genome sequence of Corynebacterium casei LMG S-19264T (=DSM 44701T), isolated from a smear-ripened cheese.</title>
        <authorList>
            <consortium name="US DOE Joint Genome Institute (JGI-PGF)"/>
            <person name="Walter F."/>
            <person name="Albersmeier A."/>
            <person name="Kalinowski J."/>
            <person name="Ruckert C."/>
        </authorList>
    </citation>
    <scope>NUCLEOTIDE SEQUENCE</scope>
    <source>
        <strain evidence="1">JCM 4125</strain>
    </source>
</reference>
<dbReference type="Proteomes" id="UP000646776">
    <property type="component" value="Unassembled WGS sequence"/>
</dbReference>
<evidence type="ECO:0000313" key="1">
    <source>
        <dbReference type="EMBL" id="GGU00854.1"/>
    </source>
</evidence>
<keyword evidence="2" id="KW-1185">Reference proteome</keyword>
<sequence>MGEDQWAEEAREPGEEYTEEDFAALARFLFSRTDPLMLAWPIEDATDKAIQALNDVVRVLLGQARVFRDWENHTGLVSVWDALVTTAAQWKDHADFDQAWALDDA</sequence>
<dbReference type="RefSeq" id="WP_189718547.1">
    <property type="nucleotide sequence ID" value="NZ_BMSA01000070.1"/>
</dbReference>
<comment type="caution">
    <text evidence="1">The sequence shown here is derived from an EMBL/GenBank/DDBJ whole genome shotgun (WGS) entry which is preliminary data.</text>
</comment>
<proteinExistence type="predicted"/>
<gene>
    <name evidence="1" type="ORF">GCM10010226_92050</name>
</gene>
<evidence type="ECO:0000313" key="2">
    <source>
        <dbReference type="Proteomes" id="UP000646776"/>
    </source>
</evidence>
<dbReference type="AlphaFoldDB" id="A0A918M1X2"/>
<name>A0A918M1X2_9ACTN</name>
<accession>A0A918M1X2</accession>
<organism evidence="1 2">
    <name type="scientific">Streptomyces phaeofaciens</name>
    <dbReference type="NCBI Taxonomy" id="68254"/>
    <lineage>
        <taxon>Bacteria</taxon>
        <taxon>Bacillati</taxon>
        <taxon>Actinomycetota</taxon>
        <taxon>Actinomycetes</taxon>
        <taxon>Kitasatosporales</taxon>
        <taxon>Streptomycetaceae</taxon>
        <taxon>Streptomyces</taxon>
    </lineage>
</organism>